<dbReference type="AlphaFoldDB" id="A0A1D8ARV4"/>
<reference evidence="1 2" key="1">
    <citation type="submission" date="2016-06" db="EMBL/GenBank/DDBJ databases">
        <title>Three novel species with peptidoglycan cell walls form the new genus Lacunisphaera gen. nov. in the family Opitutaceae of the verrucomicrobial subdivision 4.</title>
        <authorList>
            <person name="Rast P."/>
            <person name="Gloeckner I."/>
            <person name="Jogler M."/>
            <person name="Boedeker C."/>
            <person name="Jeske O."/>
            <person name="Wiegand S."/>
            <person name="Reinhardt R."/>
            <person name="Schumann P."/>
            <person name="Rohde M."/>
            <person name="Spring S."/>
            <person name="Gloeckner F.O."/>
            <person name="Jogler C."/>
        </authorList>
    </citation>
    <scope>NUCLEOTIDE SEQUENCE [LARGE SCALE GENOMIC DNA]</scope>
    <source>
        <strain evidence="1 2">IG16b</strain>
    </source>
</reference>
<dbReference type="Proteomes" id="UP000095228">
    <property type="component" value="Chromosome"/>
</dbReference>
<gene>
    <name evidence="1" type="ORF">Verru16b_00675</name>
</gene>
<evidence type="ECO:0000313" key="1">
    <source>
        <dbReference type="EMBL" id="AOS43623.1"/>
    </source>
</evidence>
<sequence length="258" mass="27739">MHPIRFAALSGLVIAVLAAAETSPGPAQVVSVENGTDPTKLLHTLEAKYEYIDLNRGVSSGTLRINFTQPLGPRHSYKLRYQVPVATLGGQGNSSHGIGDASLQLGHVFGLTKAGGYVAMGEMIFDTASRRELGTGQNVFKGTLIMARFLPGGIFAPAIVQSNRLWGDALRAKVNATTFDFYYVPKFADPRNLVTFDPALNVDWQANKEYLSLAVTYGRVVGKAFGGNAILFVKPTVFAGRDRPGSWGLEAGYKLVGF</sequence>
<proteinExistence type="predicted"/>
<evidence type="ECO:0000313" key="2">
    <source>
        <dbReference type="Proteomes" id="UP000095228"/>
    </source>
</evidence>
<dbReference type="EMBL" id="CP016094">
    <property type="protein sequence ID" value="AOS43623.1"/>
    <property type="molecule type" value="Genomic_DNA"/>
</dbReference>
<name>A0A1D8ARV4_9BACT</name>
<dbReference type="RefSeq" id="WP_157772166.1">
    <property type="nucleotide sequence ID" value="NZ_CP016094.1"/>
</dbReference>
<accession>A0A1D8ARV4</accession>
<protein>
    <submittedName>
        <fullName evidence="1">Uncharacterized protein</fullName>
    </submittedName>
</protein>
<dbReference type="STRING" id="1838286.Verru16b_00675"/>
<dbReference type="OrthoDB" id="9809066at2"/>
<keyword evidence="2" id="KW-1185">Reference proteome</keyword>
<organism evidence="1 2">
    <name type="scientific">Lacunisphaera limnophila</name>
    <dbReference type="NCBI Taxonomy" id="1838286"/>
    <lineage>
        <taxon>Bacteria</taxon>
        <taxon>Pseudomonadati</taxon>
        <taxon>Verrucomicrobiota</taxon>
        <taxon>Opitutia</taxon>
        <taxon>Opitutales</taxon>
        <taxon>Opitutaceae</taxon>
        <taxon>Lacunisphaera</taxon>
    </lineage>
</organism>
<dbReference type="KEGG" id="obg:Verru16b_00675"/>